<name>A0ABX6ERR5_KLUMA</name>
<evidence type="ECO:0000313" key="2">
    <source>
        <dbReference type="EMBL" id="QGN13717.1"/>
    </source>
</evidence>
<dbReference type="InterPro" id="IPR050571">
    <property type="entry name" value="Class-IV_PLP-Dep_Aminotrnsfr"/>
</dbReference>
<dbReference type="SUPFAM" id="SSF56752">
    <property type="entry name" value="D-aminoacid aminotransferase-like PLP-dependent enzymes"/>
    <property type="match status" value="1"/>
</dbReference>
<proteinExistence type="inferred from homology"/>
<organism evidence="2 3">
    <name type="scientific">Kluyveromyces marxianus</name>
    <name type="common">Yeast</name>
    <name type="synonym">Candida kefyr</name>
    <dbReference type="NCBI Taxonomy" id="4911"/>
    <lineage>
        <taxon>Eukaryota</taxon>
        <taxon>Fungi</taxon>
        <taxon>Dikarya</taxon>
        <taxon>Ascomycota</taxon>
        <taxon>Saccharomycotina</taxon>
        <taxon>Saccharomycetes</taxon>
        <taxon>Saccharomycetales</taxon>
        <taxon>Saccharomycetaceae</taxon>
        <taxon>Kluyveromyces</taxon>
    </lineage>
</organism>
<reference evidence="2 3" key="2">
    <citation type="submission" date="2019-11" db="EMBL/GenBank/DDBJ databases">
        <authorList>
            <person name="Lu H."/>
        </authorList>
    </citation>
    <scope>NUCLEOTIDE SEQUENCE [LARGE SCALE GENOMIC DNA]</scope>
    <source>
        <strain evidence="2 3">FIM1</strain>
    </source>
</reference>
<dbReference type="InterPro" id="IPR001544">
    <property type="entry name" value="Aminotrans_IV"/>
</dbReference>
<dbReference type="Gene3D" id="3.20.10.10">
    <property type="entry name" value="D-amino Acid Aminotransferase, subunit A, domain 2"/>
    <property type="match status" value="1"/>
</dbReference>
<keyword evidence="2" id="KW-0456">Lyase</keyword>
<comment type="similarity">
    <text evidence="1">Belongs to the class-IV pyridoxal-phosphate-dependent aminotransferase family.</text>
</comment>
<keyword evidence="3" id="KW-1185">Reference proteome</keyword>
<evidence type="ECO:0000313" key="3">
    <source>
        <dbReference type="Proteomes" id="UP000422736"/>
    </source>
</evidence>
<dbReference type="PANTHER" id="PTHR42743">
    <property type="entry name" value="AMINO-ACID AMINOTRANSFERASE"/>
    <property type="match status" value="1"/>
</dbReference>
<gene>
    <name evidence="2" type="primary">ABZ2</name>
    <name evidence="2" type="ORF">FIM1_361</name>
</gene>
<dbReference type="Proteomes" id="UP000422736">
    <property type="component" value="Chromosome 1"/>
</dbReference>
<evidence type="ECO:0000256" key="1">
    <source>
        <dbReference type="ARBA" id="ARBA00009320"/>
    </source>
</evidence>
<accession>A0ABX6ERR5</accession>
<dbReference type="InterPro" id="IPR036038">
    <property type="entry name" value="Aminotransferase-like"/>
</dbReference>
<dbReference type="EMBL" id="CP015054">
    <property type="protein sequence ID" value="QGN13717.1"/>
    <property type="molecule type" value="Genomic_DNA"/>
</dbReference>
<sequence length="415" mass="46942">MMDSSALDAIKQKIVRNVVIPDFDFSKQEFQILATIRYDPNFTHVFASQELVETDDDFSSQLDPQLTSLMDSSSFLQQSDDSVGKDDFLEYLDYNDTSNSSVLSSPISGIFDMSSSGVFHRDPVLQGLYETANYSVKAGASQGQSQSPGEDESTDASLWSIYYNRFFLLGEHYKRLKLALDFFQWPLALTPKVFLTQLVHSLPVQGSMSIEDKMRALLNVNVSYKMRVLVSKDGNMKIEAHELPRFPGYFPDTHEYIVRNLLSGFLDGEPTWDVYINTEPINVSPFTTFKTTKREHYNKARENMEQLKRDIPDQRPKSEILVYNNLYQLMEGSITNVAVKSQVGADSDAVRYTTPYLASGCLCGVTRYFLLRKGLLQEDAIDIRDLHLGDEIILFNGIMGCVKGVIRNSVDFSGV</sequence>
<protein>
    <submittedName>
        <fullName evidence="2">Aminodeoxychorismate lyase</fullName>
    </submittedName>
</protein>
<dbReference type="PANTHER" id="PTHR42743:SF11">
    <property type="entry name" value="AMINODEOXYCHORISMATE LYASE"/>
    <property type="match status" value="1"/>
</dbReference>
<reference evidence="2 3" key="1">
    <citation type="submission" date="2016-03" db="EMBL/GenBank/DDBJ databases">
        <title>How can Kluyveromyces marxianus grow so fast - potential evolutionary course in Saccharomyces Complex revealed by comparative genomics.</title>
        <authorList>
            <person name="Mo W."/>
            <person name="Lu W."/>
            <person name="Yang X."/>
            <person name="Qi J."/>
            <person name="Lv H."/>
        </authorList>
    </citation>
    <scope>NUCLEOTIDE SEQUENCE [LARGE SCALE GENOMIC DNA]</scope>
    <source>
        <strain evidence="2 3">FIM1</strain>
    </source>
</reference>
<dbReference type="InterPro" id="IPR043132">
    <property type="entry name" value="BCAT-like_C"/>
</dbReference>
<dbReference type="GO" id="GO:0016829">
    <property type="term" value="F:lyase activity"/>
    <property type="evidence" value="ECO:0007669"/>
    <property type="project" value="UniProtKB-KW"/>
</dbReference>
<dbReference type="Pfam" id="PF01063">
    <property type="entry name" value="Aminotran_4"/>
    <property type="match status" value="1"/>
</dbReference>